<evidence type="ECO:0000313" key="1">
    <source>
        <dbReference type="EMBL" id="ABS51931.1"/>
    </source>
</evidence>
<dbReference type="HOGENOM" id="CLU_2153687_0_0_7"/>
<keyword evidence="2" id="KW-1185">Reference proteome</keyword>
<evidence type="ECO:0000313" key="2">
    <source>
        <dbReference type="Proteomes" id="UP000002407"/>
    </source>
</evidence>
<dbReference type="Proteomes" id="UP000002407">
    <property type="component" value="Chromosome"/>
</dbReference>
<name>A7I0E1_CAMHC</name>
<reference evidence="2" key="1">
    <citation type="submission" date="2007-07" db="EMBL/GenBank/DDBJ databases">
        <title>Complete genome sequence of Campylobacter hominis ATCC BAA-381, a commensal isolated from the human gastrointestinal tract.</title>
        <authorList>
            <person name="Fouts D.E."/>
            <person name="Mongodin E.F."/>
            <person name="Puiu D."/>
            <person name="Sebastian Y."/>
            <person name="Miller W.G."/>
            <person name="Mandrell R.E."/>
            <person name="Nelson K.E."/>
        </authorList>
    </citation>
    <scope>NUCLEOTIDE SEQUENCE [LARGE SCALE GENOMIC DNA]</scope>
    <source>
        <strain evidence="2">ATCC BAA-381 / LMG 19568 / NCTC 13146 / CH001A</strain>
    </source>
</reference>
<dbReference type="EMBL" id="CP000776">
    <property type="protein sequence ID" value="ABS51931.1"/>
    <property type="molecule type" value="Genomic_DNA"/>
</dbReference>
<proteinExistence type="predicted"/>
<dbReference type="RefSeq" id="WP_012108264.1">
    <property type="nucleotide sequence ID" value="NC_009714.1"/>
</dbReference>
<dbReference type="KEGG" id="cha:CHAB381_0381"/>
<organism evidence="1 2">
    <name type="scientific">Campylobacter hominis (strain ATCC BAA-381 / DSM 21671 / CCUG 45161 / LMG 19568 / NCTC 13146 / CH001A)</name>
    <dbReference type="NCBI Taxonomy" id="360107"/>
    <lineage>
        <taxon>Bacteria</taxon>
        <taxon>Pseudomonadati</taxon>
        <taxon>Campylobacterota</taxon>
        <taxon>Epsilonproteobacteria</taxon>
        <taxon>Campylobacterales</taxon>
        <taxon>Campylobacteraceae</taxon>
        <taxon>Campylobacter</taxon>
    </lineage>
</organism>
<protein>
    <submittedName>
        <fullName evidence="1">Putative cysteine repeat modular protein 1 PbCRM1</fullName>
    </submittedName>
</protein>
<dbReference type="AlphaFoldDB" id="A7I0E1"/>
<gene>
    <name evidence="1" type="ordered locus">CHAB381_0381</name>
</gene>
<sequence>MIFDELKEKLKLIPIANYAQIAQNGDYLIYDSSSRENANTQIRNFQIILARNTLEMETYSILKELKDMEDKIFRFESERRQTILNGVKSAFITNTLYAYIFSLEIKEKRVC</sequence>
<accession>A7I0E1</accession>